<dbReference type="EMBL" id="CP040871">
    <property type="protein sequence ID" value="QDA57259.1"/>
    <property type="molecule type" value="Genomic_DNA"/>
</dbReference>
<gene>
    <name evidence="6" type="ORF">FHQ07_08000</name>
</gene>
<keyword evidence="2" id="KW-0812">Transmembrane</keyword>
<organism evidence="6 7">
    <name type="scientific">Thermomonas aquatica</name>
    <dbReference type="NCBI Taxonomy" id="2202149"/>
    <lineage>
        <taxon>Bacteria</taxon>
        <taxon>Pseudomonadati</taxon>
        <taxon>Pseudomonadota</taxon>
        <taxon>Gammaproteobacteria</taxon>
        <taxon>Lysobacterales</taxon>
        <taxon>Lysobacteraceae</taxon>
        <taxon>Thermomonas</taxon>
    </lineage>
</organism>
<name>A0A5B7ZRB5_9GAMM</name>
<dbReference type="SUPFAM" id="SSF74653">
    <property type="entry name" value="TolA/TonB C-terminal domain"/>
    <property type="match status" value="1"/>
</dbReference>
<comment type="subcellular location">
    <subcellularLocation>
        <location evidence="1">Membrane</location>
        <topology evidence="1">Single-pass membrane protein</topology>
    </subcellularLocation>
</comment>
<keyword evidence="4" id="KW-0472">Membrane</keyword>
<dbReference type="NCBIfam" id="TIGR01352">
    <property type="entry name" value="tonB_Cterm"/>
    <property type="match status" value="1"/>
</dbReference>
<dbReference type="Gene3D" id="3.30.1150.10">
    <property type="match status" value="1"/>
</dbReference>
<feature type="domain" description="TonB C-terminal" evidence="5">
    <location>
        <begin position="178"/>
        <end position="290"/>
    </location>
</feature>
<evidence type="ECO:0000256" key="2">
    <source>
        <dbReference type="ARBA" id="ARBA00022692"/>
    </source>
</evidence>
<dbReference type="OrthoDB" id="5982524at2"/>
<accession>A0A5B7ZRB5</accession>
<evidence type="ECO:0000313" key="7">
    <source>
        <dbReference type="Proteomes" id="UP000308149"/>
    </source>
</evidence>
<evidence type="ECO:0000256" key="3">
    <source>
        <dbReference type="ARBA" id="ARBA00022989"/>
    </source>
</evidence>
<dbReference type="GO" id="GO:0055085">
    <property type="term" value="P:transmembrane transport"/>
    <property type="evidence" value="ECO:0007669"/>
    <property type="project" value="InterPro"/>
</dbReference>
<dbReference type="Proteomes" id="UP000308149">
    <property type="component" value="Chromosome"/>
</dbReference>
<dbReference type="InterPro" id="IPR006260">
    <property type="entry name" value="TonB/TolA_C"/>
</dbReference>
<keyword evidence="7" id="KW-1185">Reference proteome</keyword>
<keyword evidence="3" id="KW-1133">Transmembrane helix</keyword>
<evidence type="ECO:0000256" key="1">
    <source>
        <dbReference type="ARBA" id="ARBA00004167"/>
    </source>
</evidence>
<protein>
    <submittedName>
        <fullName evidence="6">TonB family protein</fullName>
    </submittedName>
</protein>
<evidence type="ECO:0000313" key="6">
    <source>
        <dbReference type="EMBL" id="QDA57259.1"/>
    </source>
</evidence>
<reference evidence="6 7" key="1">
    <citation type="submission" date="2019-06" db="EMBL/GenBank/DDBJ databases">
        <title>Thermomonas aquatica sp. nov., isolated from an industrial wastewater treatment plant.</title>
        <authorList>
            <person name="Jeon J.H."/>
            <person name="Park D.-S."/>
        </authorList>
    </citation>
    <scope>NUCLEOTIDE SEQUENCE [LARGE SCALE GENOMIC DNA]</scope>
    <source>
        <strain evidence="6 7">SY21</strain>
    </source>
</reference>
<dbReference type="AlphaFoldDB" id="A0A5B7ZRB5"/>
<dbReference type="KEGG" id="thes:FHQ07_08000"/>
<dbReference type="PROSITE" id="PS52015">
    <property type="entry name" value="TONB_CTD"/>
    <property type="match status" value="1"/>
</dbReference>
<evidence type="ECO:0000256" key="4">
    <source>
        <dbReference type="ARBA" id="ARBA00023136"/>
    </source>
</evidence>
<dbReference type="GO" id="GO:0016020">
    <property type="term" value="C:membrane"/>
    <property type="evidence" value="ECO:0007669"/>
    <property type="project" value="UniProtKB-SubCell"/>
</dbReference>
<sequence>MRVQDRRRACEVQWECSGNILRAVDGPWGCRMLRSIVLAAAMVAAAGATAATKLQIAEGESVVTLRIDGELNIGPEGQVQAYRIRTRLDPKIQALVAKAVPGWQFKPVLVDGKPVNAKTPMRITLAATETKGGYEVRVDNVVFTPYSKEDYEAQLASKKALAEQGKTLTTLDDAMPPSQPVEITSIKLAPPGYPKGLQMAGVEGMVLLNLRLNPDGTVAEVFASQSSLLNVKGRPELLDRARVMLEKNASSAAAKWTFKVQAKDPAALKPSDLTVRIPVDYALSSPGRKGDPLVGSWRREFRGPNYPVPWLLGGEGEQAIGVSDLGSGEFIAGTSPFALGDKSVIGKSL</sequence>
<evidence type="ECO:0000259" key="5">
    <source>
        <dbReference type="PROSITE" id="PS52015"/>
    </source>
</evidence>
<proteinExistence type="predicted"/>
<dbReference type="InterPro" id="IPR037682">
    <property type="entry name" value="TonB_C"/>
</dbReference>